<gene>
    <name evidence="1" type="ORF">AC579_505</name>
</gene>
<evidence type="ECO:0000313" key="2">
    <source>
        <dbReference type="Proteomes" id="UP000073492"/>
    </source>
</evidence>
<proteinExistence type="predicted"/>
<accession>A0A139I5W1</accession>
<sequence length="178" mass="19960">MAAKMTASTASAASRTFAIPELLEHVLKCVASDGKYIQEHDRQPAIQLFALRRVSQNFNDAIVGSKAVQCRMHEAPSSYGRMSGRTHSMGWNTHTELGHPELEKIRRAILRAEMMGKKAESWEKIEYWPRAAENMVGGWIWWELGLIVVAAGEGRTFGDVLDIITREKHGALRERAGE</sequence>
<dbReference type="Proteomes" id="UP000073492">
    <property type="component" value="Unassembled WGS sequence"/>
</dbReference>
<dbReference type="EMBL" id="LFZO01000284">
    <property type="protein sequence ID" value="KXT10143.1"/>
    <property type="molecule type" value="Genomic_DNA"/>
</dbReference>
<keyword evidence="2" id="KW-1185">Reference proteome</keyword>
<dbReference type="OrthoDB" id="3650500at2759"/>
<protein>
    <submittedName>
        <fullName evidence="1">Uncharacterized protein</fullName>
    </submittedName>
</protein>
<organism evidence="1 2">
    <name type="scientific">Pseudocercospora musae</name>
    <dbReference type="NCBI Taxonomy" id="113226"/>
    <lineage>
        <taxon>Eukaryota</taxon>
        <taxon>Fungi</taxon>
        <taxon>Dikarya</taxon>
        <taxon>Ascomycota</taxon>
        <taxon>Pezizomycotina</taxon>
        <taxon>Dothideomycetes</taxon>
        <taxon>Dothideomycetidae</taxon>
        <taxon>Mycosphaerellales</taxon>
        <taxon>Mycosphaerellaceae</taxon>
        <taxon>Pseudocercospora</taxon>
    </lineage>
</organism>
<comment type="caution">
    <text evidence="1">The sequence shown here is derived from an EMBL/GenBank/DDBJ whole genome shotgun (WGS) entry which is preliminary data.</text>
</comment>
<evidence type="ECO:0000313" key="1">
    <source>
        <dbReference type="EMBL" id="KXT10143.1"/>
    </source>
</evidence>
<name>A0A139I5W1_9PEZI</name>
<reference evidence="1 2" key="1">
    <citation type="submission" date="2015-07" db="EMBL/GenBank/DDBJ databases">
        <title>Comparative genomics of the Sigatoka disease complex on banana suggests a link between parallel evolutionary changes in Pseudocercospora fijiensis and Pseudocercospora eumusae and increased virulence on the banana host.</title>
        <authorList>
            <person name="Chang T.-C."/>
            <person name="Salvucci A."/>
            <person name="Crous P.W."/>
            <person name="Stergiopoulos I."/>
        </authorList>
    </citation>
    <scope>NUCLEOTIDE SEQUENCE [LARGE SCALE GENOMIC DNA]</scope>
    <source>
        <strain evidence="1 2">CBS 116634</strain>
    </source>
</reference>
<dbReference type="AlphaFoldDB" id="A0A139I5W1"/>